<proteinExistence type="predicted"/>
<dbReference type="Gene3D" id="3.40.50.1820">
    <property type="entry name" value="alpha/beta hydrolase"/>
    <property type="match status" value="1"/>
</dbReference>
<keyword evidence="1" id="KW-0732">Signal</keyword>
<dbReference type="STRING" id="1314771.A0A197JLC5"/>
<evidence type="ECO:0000313" key="3">
    <source>
        <dbReference type="Proteomes" id="UP000078512"/>
    </source>
</evidence>
<dbReference type="OrthoDB" id="9974421at2759"/>
<dbReference type="GO" id="GO:0016298">
    <property type="term" value="F:lipase activity"/>
    <property type="evidence" value="ECO:0007669"/>
    <property type="project" value="TreeGrafter"/>
</dbReference>
<keyword evidence="3" id="KW-1185">Reference proteome</keyword>
<evidence type="ECO:0000256" key="1">
    <source>
        <dbReference type="SAM" id="SignalP"/>
    </source>
</evidence>
<feature type="chain" id="PRO_5008276061" evidence="1">
    <location>
        <begin position="25"/>
        <end position="307"/>
    </location>
</feature>
<protein>
    <submittedName>
        <fullName evidence="2">Alpha/beta-hydrolase</fullName>
    </submittedName>
</protein>
<dbReference type="PANTHER" id="PTHR32015">
    <property type="entry name" value="FASTING INDUCED LIPASE"/>
    <property type="match status" value="1"/>
</dbReference>
<name>A0A197JLC5_9FUNG</name>
<dbReference type="Pfam" id="PF01674">
    <property type="entry name" value="Lipase_2"/>
    <property type="match status" value="1"/>
</dbReference>
<accession>A0A197JLC5</accession>
<dbReference type="EMBL" id="KV442071">
    <property type="protein sequence ID" value="OAQ26027.1"/>
    <property type="molecule type" value="Genomic_DNA"/>
</dbReference>
<keyword evidence="2" id="KW-0378">Hydrolase</keyword>
<dbReference type="Proteomes" id="UP000078512">
    <property type="component" value="Unassembled WGS sequence"/>
</dbReference>
<organism evidence="2 3">
    <name type="scientific">Linnemannia elongata AG-77</name>
    <dbReference type="NCBI Taxonomy" id="1314771"/>
    <lineage>
        <taxon>Eukaryota</taxon>
        <taxon>Fungi</taxon>
        <taxon>Fungi incertae sedis</taxon>
        <taxon>Mucoromycota</taxon>
        <taxon>Mortierellomycotina</taxon>
        <taxon>Mortierellomycetes</taxon>
        <taxon>Mortierellales</taxon>
        <taxon>Mortierellaceae</taxon>
        <taxon>Linnemannia</taxon>
    </lineage>
</organism>
<sequence length="307" mass="33397">MRFSTIFVSAALTLAALSSSIIQATPVPVREPGAVIHEAIAADPHSAALVKRTSAGFNNWSCKPSALHPRPLVLVHGLSANAIDNWFYMAPRFVAKGYCVFALSYGQLYGIPIVYGLDKMENSAQQLSDYVDRVLKATNTTQVDILGHSQGSIMPRYYLRFLGGAPKFAAIGSIQYGTNILGLVNLLTPLGLYDPIKAVFDTVCLSCFQFLENSEFIKNLNAGGDTVPDVKYLMITSKLEETVTPYTNGFLRDKSPNVKNVVLQNDYCSLDVSEHALQAVDPIVFNAVHAFLTPSADQTINCLDALN</sequence>
<evidence type="ECO:0000313" key="2">
    <source>
        <dbReference type="EMBL" id="OAQ26027.1"/>
    </source>
</evidence>
<dbReference type="SUPFAM" id="SSF53474">
    <property type="entry name" value="alpha/beta-Hydrolases"/>
    <property type="match status" value="1"/>
</dbReference>
<dbReference type="AlphaFoldDB" id="A0A197JLC5"/>
<feature type="signal peptide" evidence="1">
    <location>
        <begin position="1"/>
        <end position="24"/>
    </location>
</feature>
<gene>
    <name evidence="2" type="ORF">K457DRAFT_22442</name>
</gene>
<dbReference type="PANTHER" id="PTHR32015:SF1">
    <property type="entry name" value="LIPASE"/>
    <property type="match status" value="1"/>
</dbReference>
<dbReference type="InterPro" id="IPR002918">
    <property type="entry name" value="Lipase_EstA/Esterase_EstB"/>
</dbReference>
<dbReference type="GO" id="GO:0016042">
    <property type="term" value="P:lipid catabolic process"/>
    <property type="evidence" value="ECO:0007669"/>
    <property type="project" value="InterPro"/>
</dbReference>
<reference evidence="2 3" key="1">
    <citation type="submission" date="2016-05" db="EMBL/GenBank/DDBJ databases">
        <title>Genome sequencing reveals origins of a unique bacterial endosymbiosis in the earliest lineages of terrestrial Fungi.</title>
        <authorList>
            <consortium name="DOE Joint Genome Institute"/>
            <person name="Uehling J."/>
            <person name="Gryganskyi A."/>
            <person name="Hameed K."/>
            <person name="Tschaplinski T."/>
            <person name="Misztal P."/>
            <person name="Wu S."/>
            <person name="Desiro A."/>
            <person name="Vande Pol N."/>
            <person name="Du Z.-Y."/>
            <person name="Zienkiewicz A."/>
            <person name="Zienkiewicz K."/>
            <person name="Morin E."/>
            <person name="Tisserant E."/>
            <person name="Splivallo R."/>
            <person name="Hainaut M."/>
            <person name="Henrissat B."/>
            <person name="Ohm R."/>
            <person name="Kuo A."/>
            <person name="Yan J."/>
            <person name="Lipzen A."/>
            <person name="Nolan M."/>
            <person name="Labutti K."/>
            <person name="Barry K."/>
            <person name="Goldstein A."/>
            <person name="Labbe J."/>
            <person name="Schadt C."/>
            <person name="Tuskan G."/>
            <person name="Grigoriev I."/>
            <person name="Martin F."/>
            <person name="Vilgalys R."/>
            <person name="Bonito G."/>
        </authorList>
    </citation>
    <scope>NUCLEOTIDE SEQUENCE [LARGE SCALE GENOMIC DNA]</scope>
    <source>
        <strain evidence="2 3">AG-77</strain>
    </source>
</reference>
<dbReference type="InterPro" id="IPR029058">
    <property type="entry name" value="AB_hydrolase_fold"/>
</dbReference>